<evidence type="ECO:0000313" key="2">
    <source>
        <dbReference type="EMBL" id="QEL16186.1"/>
    </source>
</evidence>
<evidence type="ECO:0000313" key="3">
    <source>
        <dbReference type="Proteomes" id="UP000324974"/>
    </source>
</evidence>
<feature type="region of interest" description="Disordered" evidence="1">
    <location>
        <begin position="98"/>
        <end position="120"/>
    </location>
</feature>
<dbReference type="Proteomes" id="UP000324974">
    <property type="component" value="Chromosome"/>
</dbReference>
<keyword evidence="3" id="KW-1185">Reference proteome</keyword>
<dbReference type="KEGG" id="lrs:PX52LOC_03126"/>
<proteinExistence type="predicted"/>
<dbReference type="AlphaFoldDB" id="A0A5C1ADU3"/>
<dbReference type="OrthoDB" id="263974at2"/>
<gene>
    <name evidence="2" type="ORF">PX52LOC_03126</name>
</gene>
<evidence type="ECO:0000256" key="1">
    <source>
        <dbReference type="SAM" id="MobiDB-lite"/>
    </source>
</evidence>
<sequence length="327" mass="35397">MSAFSDAEIIHLAKTELVPVCADDWYQRRRTDAEGQFFKKIVAQGRRGPDAETHQGIYVFTPDGQLLSFGNAGFDANVTRSEIVQGLKKWKALPAERRQPGAMTVGPHGPVDPTYGRSPPPGGMIVRVHARILDRVGTRYAKGTCEASGGDRAARDFLWLTADEVGQMAPAEPRVGYSYPLPAAVADRVLRFHLVDNTRGEPDAWDKDQVRSSALTLTVTAATPDSVSLRLDGEAVLATDANLATASRGYEVKVHGELRYRPAKQTFDEFDVAALGDHWGVGTFTHTGARPGRGLLGIAFGLADPTVPADRVAPQGSREINAYFGRS</sequence>
<reference evidence="3" key="1">
    <citation type="submission" date="2019-08" db="EMBL/GenBank/DDBJ databases">
        <title>Limnoglobus roseus gen. nov., sp. nov., a novel freshwater planctomycete with a giant genome from the family Gemmataceae.</title>
        <authorList>
            <person name="Kulichevskaya I.S."/>
            <person name="Naumoff D.G."/>
            <person name="Miroshnikov K."/>
            <person name="Ivanova A."/>
            <person name="Philippov D.A."/>
            <person name="Hakobyan A."/>
            <person name="Rijpstra I.C."/>
            <person name="Sinninghe Damste J.S."/>
            <person name="Liesack W."/>
            <person name="Dedysh S.N."/>
        </authorList>
    </citation>
    <scope>NUCLEOTIDE SEQUENCE [LARGE SCALE GENOMIC DNA]</scope>
    <source>
        <strain evidence="3">PX52</strain>
    </source>
</reference>
<dbReference type="EMBL" id="CP042425">
    <property type="protein sequence ID" value="QEL16186.1"/>
    <property type="molecule type" value="Genomic_DNA"/>
</dbReference>
<dbReference type="RefSeq" id="WP_149110944.1">
    <property type="nucleotide sequence ID" value="NZ_CP042425.1"/>
</dbReference>
<accession>A0A5C1ADU3</accession>
<protein>
    <submittedName>
        <fullName evidence="2">Uncharacterized protein</fullName>
    </submittedName>
</protein>
<name>A0A5C1ADU3_9BACT</name>
<organism evidence="2 3">
    <name type="scientific">Limnoglobus roseus</name>
    <dbReference type="NCBI Taxonomy" id="2598579"/>
    <lineage>
        <taxon>Bacteria</taxon>
        <taxon>Pseudomonadati</taxon>
        <taxon>Planctomycetota</taxon>
        <taxon>Planctomycetia</taxon>
        <taxon>Gemmatales</taxon>
        <taxon>Gemmataceae</taxon>
        <taxon>Limnoglobus</taxon>
    </lineage>
</organism>